<dbReference type="OrthoDB" id="1525294at2"/>
<feature type="transmembrane region" description="Helical" evidence="1">
    <location>
        <begin position="7"/>
        <end position="28"/>
    </location>
</feature>
<dbReference type="RefSeq" id="WP_148898152.1">
    <property type="nucleotide sequence ID" value="NZ_VNHY01000001.1"/>
</dbReference>
<sequence>MFGEKSWLIKTLGLFFLLILPILLVLYFNSSILSIGLILLEGAAVGLIFGSIIALIFSVINPPQWLFTYRYILEGILWGLMIATTSLFVTTSEESLSMSKAVFTTLFCSGMGVLWIYYFKYKKLQQQMEEYLSGNLDTVDLCDVANFSDQEYDNKNSLLLLSASHIQIVSIDTHKKLADLQLSEINPKIRRRTWFNFPAGIQLSNTKEVKVKFPLYWFKKISMQKR</sequence>
<feature type="transmembrane region" description="Helical" evidence="1">
    <location>
        <begin position="34"/>
        <end position="59"/>
    </location>
</feature>
<protein>
    <submittedName>
        <fullName evidence="2">Uncharacterized protein</fullName>
    </submittedName>
</protein>
<feature type="transmembrane region" description="Helical" evidence="1">
    <location>
        <begin position="101"/>
        <end position="119"/>
    </location>
</feature>
<dbReference type="EMBL" id="VNHY01000001">
    <property type="protein sequence ID" value="TYP95485.1"/>
    <property type="molecule type" value="Genomic_DNA"/>
</dbReference>
<evidence type="ECO:0000256" key="1">
    <source>
        <dbReference type="SAM" id="Phobius"/>
    </source>
</evidence>
<dbReference type="Proteomes" id="UP000324595">
    <property type="component" value="Unassembled WGS sequence"/>
</dbReference>
<dbReference type="AlphaFoldDB" id="A0A5D3YMT2"/>
<name>A0A5D3YMT2_9BACT</name>
<reference evidence="2 3" key="1">
    <citation type="submission" date="2019-07" db="EMBL/GenBank/DDBJ databases">
        <title>Genomic Encyclopedia of Archaeal and Bacterial Type Strains, Phase II (KMG-II): from individual species to whole genera.</title>
        <authorList>
            <person name="Goeker M."/>
        </authorList>
    </citation>
    <scope>NUCLEOTIDE SEQUENCE [LARGE SCALE GENOMIC DNA]</scope>
    <source>
        <strain evidence="2 3">DSM 21935</strain>
    </source>
</reference>
<accession>A0A5D3YMT2</accession>
<evidence type="ECO:0000313" key="3">
    <source>
        <dbReference type="Proteomes" id="UP000324595"/>
    </source>
</evidence>
<proteinExistence type="predicted"/>
<comment type="caution">
    <text evidence="2">The sequence shown here is derived from an EMBL/GenBank/DDBJ whole genome shotgun (WGS) entry which is preliminary data.</text>
</comment>
<gene>
    <name evidence="2" type="ORF">LX73_0791</name>
</gene>
<keyword evidence="1" id="KW-0472">Membrane</keyword>
<feature type="transmembrane region" description="Helical" evidence="1">
    <location>
        <begin position="71"/>
        <end position="89"/>
    </location>
</feature>
<evidence type="ECO:0000313" key="2">
    <source>
        <dbReference type="EMBL" id="TYP95485.1"/>
    </source>
</evidence>
<keyword evidence="1" id="KW-0812">Transmembrane</keyword>
<keyword evidence="3" id="KW-1185">Reference proteome</keyword>
<organism evidence="2 3">
    <name type="scientific">Fodinibius salinus</name>
    <dbReference type="NCBI Taxonomy" id="860790"/>
    <lineage>
        <taxon>Bacteria</taxon>
        <taxon>Pseudomonadati</taxon>
        <taxon>Balneolota</taxon>
        <taxon>Balneolia</taxon>
        <taxon>Balneolales</taxon>
        <taxon>Balneolaceae</taxon>
        <taxon>Fodinibius</taxon>
    </lineage>
</organism>
<keyword evidence="1" id="KW-1133">Transmembrane helix</keyword>